<gene>
    <name evidence="2" type="ORF">CLV67_120124</name>
</gene>
<keyword evidence="1" id="KW-1133">Transmembrane helix</keyword>
<comment type="caution">
    <text evidence="2">The sequence shown here is derived from an EMBL/GenBank/DDBJ whole genome shotgun (WGS) entry which is preliminary data.</text>
</comment>
<keyword evidence="3" id="KW-1185">Reference proteome</keyword>
<organism evidence="2 3">
    <name type="scientific">Actinoplanes italicus</name>
    <dbReference type="NCBI Taxonomy" id="113567"/>
    <lineage>
        <taxon>Bacteria</taxon>
        <taxon>Bacillati</taxon>
        <taxon>Actinomycetota</taxon>
        <taxon>Actinomycetes</taxon>
        <taxon>Micromonosporales</taxon>
        <taxon>Micromonosporaceae</taxon>
        <taxon>Actinoplanes</taxon>
    </lineage>
</organism>
<evidence type="ECO:0000313" key="3">
    <source>
        <dbReference type="Proteomes" id="UP000239415"/>
    </source>
</evidence>
<keyword evidence="1" id="KW-0812">Transmembrane</keyword>
<sequence>MNRYLVWGLFLPLLVVAGVVVLLRRRNGHR</sequence>
<name>A0A2T0K0J3_9ACTN</name>
<proteinExistence type="predicted"/>
<evidence type="ECO:0000313" key="2">
    <source>
        <dbReference type="EMBL" id="PRX16309.1"/>
    </source>
</evidence>
<dbReference type="AlphaFoldDB" id="A0A2T0K0J3"/>
<protein>
    <submittedName>
        <fullName evidence="2">Uncharacterized protein</fullName>
    </submittedName>
</protein>
<accession>A0A2T0K0J3</accession>
<evidence type="ECO:0000256" key="1">
    <source>
        <dbReference type="SAM" id="Phobius"/>
    </source>
</evidence>
<reference evidence="2 3" key="1">
    <citation type="submission" date="2018-03" db="EMBL/GenBank/DDBJ databases">
        <title>Genomic Encyclopedia of Archaeal and Bacterial Type Strains, Phase II (KMG-II): from individual species to whole genera.</title>
        <authorList>
            <person name="Goeker M."/>
        </authorList>
    </citation>
    <scope>NUCLEOTIDE SEQUENCE [LARGE SCALE GENOMIC DNA]</scope>
    <source>
        <strain evidence="2 3">DSM 43146</strain>
    </source>
</reference>
<dbReference type="EMBL" id="PVMZ01000020">
    <property type="protein sequence ID" value="PRX16309.1"/>
    <property type="molecule type" value="Genomic_DNA"/>
</dbReference>
<feature type="transmembrane region" description="Helical" evidence="1">
    <location>
        <begin position="6"/>
        <end position="23"/>
    </location>
</feature>
<dbReference type="Proteomes" id="UP000239415">
    <property type="component" value="Unassembled WGS sequence"/>
</dbReference>
<keyword evidence="1" id="KW-0472">Membrane</keyword>